<accession>A0A2C9VFX4</accession>
<keyword evidence="1" id="KW-0472">Membrane</keyword>
<organism evidence="2">
    <name type="scientific">Manihot esculenta</name>
    <name type="common">Cassava</name>
    <name type="synonym">Jatropha manihot</name>
    <dbReference type="NCBI Taxonomy" id="3983"/>
    <lineage>
        <taxon>Eukaryota</taxon>
        <taxon>Viridiplantae</taxon>
        <taxon>Streptophyta</taxon>
        <taxon>Embryophyta</taxon>
        <taxon>Tracheophyta</taxon>
        <taxon>Spermatophyta</taxon>
        <taxon>Magnoliopsida</taxon>
        <taxon>eudicotyledons</taxon>
        <taxon>Gunneridae</taxon>
        <taxon>Pentapetalae</taxon>
        <taxon>rosids</taxon>
        <taxon>fabids</taxon>
        <taxon>Malpighiales</taxon>
        <taxon>Euphorbiaceae</taxon>
        <taxon>Crotonoideae</taxon>
        <taxon>Manihoteae</taxon>
        <taxon>Manihot</taxon>
    </lineage>
</organism>
<keyword evidence="1" id="KW-1133">Transmembrane helix</keyword>
<sequence length="48" mass="5663">MILNFSPANPLNFFSLMHYLCHQMLRNYIQYLIGLSFMVFVAIDHKGI</sequence>
<protein>
    <submittedName>
        <fullName evidence="2">Uncharacterized protein</fullName>
    </submittedName>
</protein>
<evidence type="ECO:0000313" key="2">
    <source>
        <dbReference type="EMBL" id="OAY43672.1"/>
    </source>
</evidence>
<dbReference type="EMBL" id="CM004394">
    <property type="protein sequence ID" value="OAY43672.1"/>
    <property type="molecule type" value="Genomic_DNA"/>
</dbReference>
<proteinExistence type="predicted"/>
<dbReference type="AlphaFoldDB" id="A0A2C9VFX4"/>
<reference evidence="2" key="1">
    <citation type="submission" date="2016-02" db="EMBL/GenBank/DDBJ databases">
        <title>WGS assembly of Manihot esculenta.</title>
        <authorList>
            <person name="Bredeson J.V."/>
            <person name="Prochnik S.E."/>
            <person name="Lyons J.B."/>
            <person name="Schmutz J."/>
            <person name="Grimwood J."/>
            <person name="Vrebalov J."/>
            <person name="Bart R.S."/>
            <person name="Amuge T."/>
            <person name="Ferguson M.E."/>
            <person name="Green R."/>
            <person name="Putnam N."/>
            <person name="Stites J."/>
            <person name="Rounsley S."/>
            <person name="Rokhsar D.S."/>
        </authorList>
    </citation>
    <scope>NUCLEOTIDE SEQUENCE [LARGE SCALE GENOMIC DNA]</scope>
    <source>
        <tissue evidence="2">Leaf</tissue>
    </source>
</reference>
<keyword evidence="1" id="KW-0812">Transmembrane</keyword>
<name>A0A2C9VFX4_MANES</name>
<gene>
    <name evidence="2" type="ORF">MANES_08G088400</name>
</gene>
<feature type="transmembrane region" description="Helical" evidence="1">
    <location>
        <begin position="25"/>
        <end position="43"/>
    </location>
</feature>
<evidence type="ECO:0000256" key="1">
    <source>
        <dbReference type="SAM" id="Phobius"/>
    </source>
</evidence>